<dbReference type="AlphaFoldDB" id="W9Z0P2"/>
<evidence type="ECO:0000313" key="2">
    <source>
        <dbReference type="EMBL" id="EXJ95500.1"/>
    </source>
</evidence>
<dbReference type="RefSeq" id="XP_007719729.1">
    <property type="nucleotide sequence ID" value="XM_007721539.1"/>
</dbReference>
<name>W9Z0P2_9EURO</name>
<feature type="compositionally biased region" description="Basic and acidic residues" evidence="1">
    <location>
        <begin position="349"/>
        <end position="359"/>
    </location>
</feature>
<feature type="region of interest" description="Disordered" evidence="1">
    <location>
        <begin position="733"/>
        <end position="758"/>
    </location>
</feature>
<feature type="compositionally biased region" description="Basic and acidic residues" evidence="1">
    <location>
        <begin position="746"/>
        <end position="756"/>
    </location>
</feature>
<evidence type="ECO:0000313" key="3">
    <source>
        <dbReference type="Proteomes" id="UP000019484"/>
    </source>
</evidence>
<feature type="compositionally biased region" description="Polar residues" evidence="1">
    <location>
        <begin position="272"/>
        <end position="297"/>
    </location>
</feature>
<gene>
    <name evidence="2" type="ORF">A1O1_00622</name>
</gene>
<evidence type="ECO:0000256" key="1">
    <source>
        <dbReference type="SAM" id="MobiDB-lite"/>
    </source>
</evidence>
<dbReference type="OrthoDB" id="5389734at2759"/>
<comment type="caution">
    <text evidence="2">The sequence shown here is derived from an EMBL/GenBank/DDBJ whole genome shotgun (WGS) entry which is preliminary data.</text>
</comment>
<feature type="compositionally biased region" description="Low complexity" evidence="1">
    <location>
        <begin position="841"/>
        <end position="881"/>
    </location>
</feature>
<dbReference type="eggNOG" id="ENOG502S1K8">
    <property type="taxonomic scope" value="Eukaryota"/>
</dbReference>
<feature type="region of interest" description="Disordered" evidence="1">
    <location>
        <begin position="272"/>
        <end position="360"/>
    </location>
</feature>
<feature type="region of interest" description="Disordered" evidence="1">
    <location>
        <begin position="807"/>
        <end position="961"/>
    </location>
</feature>
<feature type="region of interest" description="Disordered" evidence="1">
    <location>
        <begin position="494"/>
        <end position="621"/>
    </location>
</feature>
<feature type="compositionally biased region" description="Polar residues" evidence="1">
    <location>
        <begin position="319"/>
        <end position="347"/>
    </location>
</feature>
<feature type="compositionally biased region" description="Basic and acidic residues" evidence="1">
    <location>
        <begin position="1"/>
        <end position="12"/>
    </location>
</feature>
<dbReference type="GeneID" id="19155528"/>
<dbReference type="Proteomes" id="UP000019484">
    <property type="component" value="Unassembled WGS sequence"/>
</dbReference>
<feature type="compositionally biased region" description="Polar residues" evidence="1">
    <location>
        <begin position="590"/>
        <end position="601"/>
    </location>
</feature>
<sequence>MSPNKSKNDKRVSVRPPAHPVPQLQKPFEESMIETINQQLQEDVPTDALTRRSMLLEAPTYERVIAGRWKQKPGERYHPLWKLVAQMSFGMHLLAENMAISEEEVMRILQAHVDDIDGFLERTTDDFNLAQSDIHERIRCLKLPLAHGHVFDRMLEDRAFRASILEGNEKIDHVISRTKKAAKDALKDVQKGFDATNVLEKYLTKLNTTWRRESPEHEAVLVAMLGNAEGWRRAFLELHLQGNKLAGSLSKLAEIVAEMEQRAATVSRNILAKTQRSSQQPGRTHRSQGVTVTSQKPLPTEPVRHLSTQPSSRSPRTTGITTQPNSGRNSSRGLASHSLSASTQSPRSPEGRRDPRPDVGQRTLAFGVKTLSGPRVQSATQRMPKATESGLKAGNDHPIELPADVPQDLLHQVPVSVNNRRSMALGRNPENFSEHRASSIYYPSALGHLWKSPGVSLLLTPQSSQVKGTPVLAVNSQGVVSGRETDYFFSHEQSPSIGRITPDSKHDQPLDWSSPRTIHNSARASIVGSTPVTRRSSGPNLAFTSHPAVMSMALPPSELPANTEHEERPASVRSKEGSEPSVLGEPGPETSENMTTVSSALTEAKGVVGAPSAGESILPAPAEETTPVLHEKAEMPPQLEATPTGEISGSSRVEVVPAAAAAPFETATCVDDECNLEANSAKNTQEETRVETMNPRTGDLSSTTHSVAELVASIPEPQTAQPEKASGPVELEAPFQPFRLPPRLVEASEKTEKDAPRASITQLEDFFKLPIQQAIEPGLKPKDFGNSDHPQLDRPLRLKLAKKNGKIVPVQVDGPEGSQQGGTTGSKLKIDVVANLIETMSHTPPGSPSHSPSFSLGSSSSAQSPSHGSSHSWGPPGQAAAPPGPGGRTMVNPDFAEAGHFEGERKQKKKGKAGSKSGWKSLFGGNANAAHSPSASSATTSGKGKTKGQSSSETATDAGMIKASGNDLVWFRGDMKKALGVSSA</sequence>
<dbReference type="STRING" id="1182541.W9Z0P2"/>
<proteinExistence type="predicted"/>
<organism evidence="2 3">
    <name type="scientific">Capronia coronata CBS 617.96</name>
    <dbReference type="NCBI Taxonomy" id="1182541"/>
    <lineage>
        <taxon>Eukaryota</taxon>
        <taxon>Fungi</taxon>
        <taxon>Dikarya</taxon>
        <taxon>Ascomycota</taxon>
        <taxon>Pezizomycotina</taxon>
        <taxon>Eurotiomycetes</taxon>
        <taxon>Chaetothyriomycetidae</taxon>
        <taxon>Chaetothyriales</taxon>
        <taxon>Herpotrichiellaceae</taxon>
        <taxon>Capronia</taxon>
    </lineage>
</organism>
<feature type="region of interest" description="Disordered" evidence="1">
    <location>
        <begin position="1"/>
        <end position="26"/>
    </location>
</feature>
<feature type="compositionally biased region" description="Low complexity" evidence="1">
    <location>
        <begin position="307"/>
        <end position="318"/>
    </location>
</feature>
<feature type="compositionally biased region" description="Basic and acidic residues" evidence="1">
    <location>
        <begin position="563"/>
        <end position="578"/>
    </location>
</feature>
<keyword evidence="3" id="KW-1185">Reference proteome</keyword>
<dbReference type="EMBL" id="AMWN01000001">
    <property type="protein sequence ID" value="EXJ95500.1"/>
    <property type="molecule type" value="Genomic_DNA"/>
</dbReference>
<feature type="compositionally biased region" description="Polar residues" evidence="1">
    <location>
        <begin position="514"/>
        <end position="543"/>
    </location>
</feature>
<accession>W9Z0P2</accession>
<protein>
    <submittedName>
        <fullName evidence="2">Uncharacterized protein</fullName>
    </submittedName>
</protein>
<dbReference type="HOGENOM" id="CLU_297352_0_0_1"/>
<feature type="compositionally biased region" description="Low complexity" evidence="1">
    <location>
        <begin position="914"/>
        <end position="952"/>
    </location>
</feature>
<feature type="region of interest" description="Disordered" evidence="1">
    <location>
        <begin position="680"/>
        <end position="701"/>
    </location>
</feature>
<reference evidence="2 3" key="1">
    <citation type="submission" date="2013-03" db="EMBL/GenBank/DDBJ databases">
        <title>The Genome Sequence of Capronia coronata CBS 617.96.</title>
        <authorList>
            <consortium name="The Broad Institute Genomics Platform"/>
            <person name="Cuomo C."/>
            <person name="de Hoog S."/>
            <person name="Gorbushina A."/>
            <person name="Walker B."/>
            <person name="Young S.K."/>
            <person name="Zeng Q."/>
            <person name="Gargeya S."/>
            <person name="Fitzgerald M."/>
            <person name="Haas B."/>
            <person name="Abouelleil A."/>
            <person name="Allen A.W."/>
            <person name="Alvarado L."/>
            <person name="Arachchi H.M."/>
            <person name="Berlin A.M."/>
            <person name="Chapman S.B."/>
            <person name="Gainer-Dewar J."/>
            <person name="Goldberg J."/>
            <person name="Griggs A."/>
            <person name="Gujja S."/>
            <person name="Hansen M."/>
            <person name="Howarth C."/>
            <person name="Imamovic A."/>
            <person name="Ireland A."/>
            <person name="Larimer J."/>
            <person name="McCowan C."/>
            <person name="Murphy C."/>
            <person name="Pearson M."/>
            <person name="Poon T.W."/>
            <person name="Priest M."/>
            <person name="Roberts A."/>
            <person name="Saif S."/>
            <person name="Shea T."/>
            <person name="Sisk P."/>
            <person name="Sykes S."/>
            <person name="Wortman J."/>
            <person name="Nusbaum C."/>
            <person name="Birren B."/>
        </authorList>
    </citation>
    <scope>NUCLEOTIDE SEQUENCE [LARGE SCALE GENOMIC DNA]</scope>
    <source>
        <strain evidence="2 3">CBS 617.96</strain>
    </source>
</reference>